<dbReference type="GO" id="GO:0016597">
    <property type="term" value="F:amino acid binding"/>
    <property type="evidence" value="ECO:0007669"/>
    <property type="project" value="InterPro"/>
</dbReference>
<dbReference type="AlphaFoldDB" id="A0AAF0IBV9"/>
<evidence type="ECO:0000259" key="7">
    <source>
        <dbReference type="Pfam" id="PF02729"/>
    </source>
</evidence>
<evidence type="ECO:0000313" key="9">
    <source>
        <dbReference type="Proteomes" id="UP000186851"/>
    </source>
</evidence>
<dbReference type="KEGG" id="oyw:OdinLCB4_002520"/>
<feature type="binding site" evidence="5">
    <location>
        <position position="77"/>
    </location>
    <ligand>
        <name>carbamoyl phosphate</name>
        <dbReference type="ChEBI" id="CHEBI:58228"/>
    </ligand>
</feature>
<dbReference type="InterPro" id="IPR006132">
    <property type="entry name" value="Asp/Orn_carbamoyltranf_P-bd"/>
</dbReference>
<feature type="binding site" evidence="5">
    <location>
        <begin position="128"/>
        <end position="131"/>
    </location>
    <ligand>
        <name>carbamoyl phosphate</name>
        <dbReference type="ChEBI" id="CHEBI:58228"/>
    </ligand>
</feature>
<dbReference type="SUPFAM" id="SSF53671">
    <property type="entry name" value="Aspartate/ornithine carbamoyltransferase"/>
    <property type="match status" value="1"/>
</dbReference>
<feature type="domain" description="Aspartate/ornithine carbamoyltransferase Asp/Orn-binding" evidence="6">
    <location>
        <begin position="148"/>
        <end position="299"/>
    </location>
</feature>
<proteinExistence type="inferred from homology"/>
<gene>
    <name evidence="8" type="primary">argF</name>
    <name evidence="8" type="ORF">OdinLCB4_002520</name>
</gene>
<dbReference type="Pfam" id="PF00185">
    <property type="entry name" value="OTCace"/>
    <property type="match status" value="1"/>
</dbReference>
<dbReference type="PANTHER" id="PTHR45753">
    <property type="entry name" value="ORNITHINE CARBAMOYLTRANSFERASE, MITOCHONDRIAL"/>
    <property type="match status" value="1"/>
</dbReference>
<dbReference type="Proteomes" id="UP000186851">
    <property type="component" value="Chromosome"/>
</dbReference>
<dbReference type="NCBIfam" id="NF001986">
    <property type="entry name" value="PRK00779.1"/>
    <property type="match status" value="1"/>
</dbReference>
<comment type="similarity">
    <text evidence="1 5">Belongs to the aspartate/ornithine carbamoyltransferase superfamily. OTCase family.</text>
</comment>
<feature type="binding site" evidence="5">
    <location>
        <begin position="50"/>
        <end position="53"/>
    </location>
    <ligand>
        <name>carbamoyl phosphate</name>
        <dbReference type="ChEBI" id="CHEBI:58228"/>
    </ligand>
</feature>
<comment type="catalytic activity">
    <reaction evidence="4 5">
        <text>carbamoyl phosphate + L-ornithine = L-citrulline + phosphate + H(+)</text>
        <dbReference type="Rhea" id="RHEA:19513"/>
        <dbReference type="ChEBI" id="CHEBI:15378"/>
        <dbReference type="ChEBI" id="CHEBI:43474"/>
        <dbReference type="ChEBI" id="CHEBI:46911"/>
        <dbReference type="ChEBI" id="CHEBI:57743"/>
        <dbReference type="ChEBI" id="CHEBI:58228"/>
        <dbReference type="EC" id="2.1.3.3"/>
    </reaction>
</comment>
<evidence type="ECO:0000256" key="1">
    <source>
        <dbReference type="ARBA" id="ARBA00007805"/>
    </source>
</evidence>
<evidence type="ECO:0000256" key="5">
    <source>
        <dbReference type="HAMAP-Rule" id="MF_01109"/>
    </source>
</evidence>
<dbReference type="GO" id="GO:0019240">
    <property type="term" value="P:citrulline biosynthetic process"/>
    <property type="evidence" value="ECO:0007669"/>
    <property type="project" value="TreeGrafter"/>
</dbReference>
<evidence type="ECO:0000259" key="6">
    <source>
        <dbReference type="Pfam" id="PF00185"/>
    </source>
</evidence>
<dbReference type="InterPro" id="IPR024904">
    <property type="entry name" value="OTCase_ArgI"/>
</dbReference>
<dbReference type="Gene3D" id="3.40.50.1370">
    <property type="entry name" value="Aspartate/ornithine carbamoyltransferase"/>
    <property type="match status" value="2"/>
</dbReference>
<dbReference type="EC" id="2.1.3.3" evidence="2 5"/>
<dbReference type="InterPro" id="IPR006131">
    <property type="entry name" value="Asp_carbamoyltransf_Asp/Orn-bd"/>
</dbReference>
<dbReference type="InterPro" id="IPR036901">
    <property type="entry name" value="Asp/Orn_carbamoylTrfase_sf"/>
</dbReference>
<dbReference type="InterPro" id="IPR006130">
    <property type="entry name" value="Asp/Orn_carbamoylTrfase"/>
</dbReference>
<evidence type="ECO:0000256" key="3">
    <source>
        <dbReference type="ARBA" id="ARBA00022679"/>
    </source>
</evidence>
<evidence type="ECO:0000256" key="2">
    <source>
        <dbReference type="ARBA" id="ARBA00013007"/>
    </source>
</evidence>
<dbReference type="PRINTS" id="PR00102">
    <property type="entry name" value="OTCASE"/>
</dbReference>
<dbReference type="GO" id="GO:0004585">
    <property type="term" value="F:ornithine carbamoyltransferase activity"/>
    <property type="evidence" value="ECO:0007669"/>
    <property type="project" value="UniProtKB-UniRule"/>
</dbReference>
<comment type="subcellular location">
    <subcellularLocation>
        <location evidence="5">Cytoplasm</location>
    </subcellularLocation>
</comment>
<dbReference type="Pfam" id="PF02729">
    <property type="entry name" value="OTCace_N"/>
    <property type="match status" value="1"/>
</dbReference>
<dbReference type="FunFam" id="3.40.50.1370:FF:000008">
    <property type="entry name" value="Ornithine carbamoyltransferase"/>
    <property type="match status" value="1"/>
</dbReference>
<organism evidence="8 9">
    <name type="scientific">Odinarchaeota yellowstonii (strain LCB_4)</name>
    <dbReference type="NCBI Taxonomy" id="1841599"/>
    <lineage>
        <taxon>Archaea</taxon>
        <taxon>Promethearchaeati</taxon>
        <taxon>Candidatus Odinarchaeota</taxon>
        <taxon>Candidatus Odinarchaeia</taxon>
        <taxon>Candidatus Odinarchaeales</taxon>
        <taxon>Candidatus Odinarchaeaceae</taxon>
        <taxon>Candidatus Odinarchaeum</taxon>
    </lineage>
</organism>
<keyword evidence="3 5" id="KW-0808">Transferase</keyword>
<feature type="binding site" evidence="5">
    <location>
        <position position="101"/>
    </location>
    <ligand>
        <name>carbamoyl phosphate</name>
        <dbReference type="ChEBI" id="CHEBI:58228"/>
    </ligand>
</feature>
<dbReference type="HAMAP" id="MF_01109">
    <property type="entry name" value="OTCase"/>
    <property type="match status" value="1"/>
</dbReference>
<reference evidence="8" key="1">
    <citation type="journal article" date="2017" name="Nature">
        <title>Asgard archaea illuminate the origin of eukaryotic cellular complexity.</title>
        <authorList>
            <person name="Zaremba-Niedzwiedzka K."/>
            <person name="Caceres E.F."/>
            <person name="Saw J.H."/>
            <person name="Backstrom D."/>
            <person name="Juzokaite L."/>
            <person name="Vancaester E."/>
            <person name="Seitz K.W."/>
            <person name="Anantharaman K."/>
            <person name="Starnawski P."/>
            <person name="Kjeldsen K.U."/>
            <person name="Scott M.B."/>
            <person name="Nunoura T."/>
            <person name="Banfield J.F."/>
            <person name="Schramm A."/>
            <person name="Baker B.J."/>
            <person name="Spang A."/>
            <person name="Ettema T.J.G."/>
        </authorList>
    </citation>
    <scope>NUCLEOTIDE SEQUENCE</scope>
    <source>
        <strain evidence="8">LCB_4</strain>
    </source>
</reference>
<feature type="binding site" evidence="5">
    <location>
        <begin position="262"/>
        <end position="263"/>
    </location>
    <ligand>
        <name>carbamoyl phosphate</name>
        <dbReference type="ChEBI" id="CHEBI:58228"/>
    </ligand>
</feature>
<dbReference type="InterPro" id="IPR002292">
    <property type="entry name" value="Orn/put_carbamltrans"/>
</dbReference>
<dbReference type="PROSITE" id="PS00097">
    <property type="entry name" value="CARBAMOYLTRANSFERASE"/>
    <property type="match status" value="1"/>
</dbReference>
<feature type="domain" description="Aspartate/ornithine carbamoyltransferase carbamoyl-P binding" evidence="7">
    <location>
        <begin position="6"/>
        <end position="141"/>
    </location>
</feature>
<keyword evidence="5" id="KW-0963">Cytoplasm</keyword>
<evidence type="ECO:0000313" key="8">
    <source>
        <dbReference type="EMBL" id="WEU40810.1"/>
    </source>
</evidence>
<reference evidence="8" key="2">
    <citation type="journal article" date="2022" name="Nat. Microbiol.">
        <title>A closed Candidatus Odinarchaeum chromosome exposes Asgard archaeal viruses.</title>
        <authorList>
            <person name="Tamarit D."/>
            <person name="Caceres E.F."/>
            <person name="Krupovic M."/>
            <person name="Nijland R."/>
            <person name="Eme L."/>
            <person name="Robinson N.P."/>
            <person name="Ettema T.J.G."/>
        </authorList>
    </citation>
    <scope>NUCLEOTIDE SEQUENCE</scope>
    <source>
        <strain evidence="8">LCB_4</strain>
    </source>
</reference>
<sequence>MNLKGRHLLSLKDFTKEEILKIIENSIKEKYQIEDILKGKTIGLLFQKPSTRTRISFEVAVNQLGGRSIYMNWSELQLSRKESLKDTALVFSRYLNALVARLFKHEDLLEIAEYSTIPVINGLTDLEHPCQILGDLQTIIEKKGDLKEQKIVFIGDGNNVSNSLLIASSILGLKTSLICPKGYEPPESILRIVKNNARTSNAKITVTNDLSEAEGATVIYTDVWVSMGQEEETTKRLRDFADYKVTESVVRKATPDYIFMHCLPRTVYEVSDEVFYGKHSVVWDQAENRLHIQKAILKLLV</sequence>
<name>A0AAF0IBV9_ODILC</name>
<feature type="binding site" evidence="5">
    <location>
        <position position="289"/>
    </location>
    <ligand>
        <name>carbamoyl phosphate</name>
        <dbReference type="ChEBI" id="CHEBI:58228"/>
    </ligand>
</feature>
<feature type="binding site" evidence="5">
    <location>
        <position position="159"/>
    </location>
    <ligand>
        <name>L-ornithine</name>
        <dbReference type="ChEBI" id="CHEBI:46911"/>
    </ligand>
</feature>
<feature type="binding site" evidence="5">
    <location>
        <begin position="226"/>
        <end position="227"/>
    </location>
    <ligand>
        <name>L-ornithine</name>
        <dbReference type="ChEBI" id="CHEBI:46911"/>
    </ligand>
</feature>
<accession>A0AAF0IBV9</accession>
<dbReference type="NCBIfam" id="TIGR00658">
    <property type="entry name" value="orni_carb_tr"/>
    <property type="match status" value="1"/>
</dbReference>
<protein>
    <recommendedName>
        <fullName evidence="2 5">Ornithine carbamoyltransferase</fullName>
        <shortName evidence="5">OTCase</shortName>
        <ecNumber evidence="2 5">2.1.3.3</ecNumber>
    </recommendedName>
</protein>
<dbReference type="EMBL" id="CP091871">
    <property type="protein sequence ID" value="WEU40810.1"/>
    <property type="molecule type" value="Genomic_DNA"/>
</dbReference>
<dbReference type="PRINTS" id="PR00100">
    <property type="entry name" value="AOTCASE"/>
</dbReference>
<evidence type="ECO:0000256" key="4">
    <source>
        <dbReference type="ARBA" id="ARBA00048772"/>
    </source>
</evidence>
<dbReference type="GO" id="GO:0042450">
    <property type="term" value="P:L-arginine biosynthetic process via ornithine"/>
    <property type="evidence" value="ECO:0007669"/>
    <property type="project" value="UniProtKB-UniRule"/>
</dbReference>
<dbReference type="PANTHER" id="PTHR45753:SF3">
    <property type="entry name" value="ORNITHINE TRANSCARBAMYLASE, MITOCHONDRIAL"/>
    <property type="match status" value="1"/>
</dbReference>
<dbReference type="GO" id="GO:0005737">
    <property type="term" value="C:cytoplasm"/>
    <property type="evidence" value="ECO:0007669"/>
    <property type="project" value="UniProtKB-SubCell"/>
</dbReference>
<feature type="binding site" evidence="5">
    <location>
        <position position="222"/>
    </location>
    <ligand>
        <name>L-ornithine</name>
        <dbReference type="ChEBI" id="CHEBI:46911"/>
    </ligand>
</feature>